<dbReference type="Proteomes" id="UP001180020">
    <property type="component" value="Unassembled WGS sequence"/>
</dbReference>
<evidence type="ECO:0000256" key="1">
    <source>
        <dbReference type="SAM" id="MobiDB-lite"/>
    </source>
</evidence>
<reference evidence="2" key="2">
    <citation type="submission" date="2023-06" db="EMBL/GenBank/DDBJ databases">
        <authorList>
            <person name="Ma L."/>
            <person name="Liu K.-W."/>
            <person name="Li Z."/>
            <person name="Hsiao Y.-Y."/>
            <person name="Qi Y."/>
            <person name="Fu T."/>
            <person name="Tang G."/>
            <person name="Zhang D."/>
            <person name="Sun W.-H."/>
            <person name="Liu D.-K."/>
            <person name="Li Y."/>
            <person name="Chen G.-Z."/>
            <person name="Liu X.-D."/>
            <person name="Liao X.-Y."/>
            <person name="Jiang Y.-T."/>
            <person name="Yu X."/>
            <person name="Hao Y."/>
            <person name="Huang J."/>
            <person name="Zhao X.-W."/>
            <person name="Ke S."/>
            <person name="Chen Y.-Y."/>
            <person name="Wu W.-L."/>
            <person name="Hsu J.-L."/>
            <person name="Lin Y.-F."/>
            <person name="Huang M.-D."/>
            <person name="Li C.-Y."/>
            <person name="Huang L."/>
            <person name="Wang Z.-W."/>
            <person name="Zhao X."/>
            <person name="Zhong W.-Y."/>
            <person name="Peng D.-H."/>
            <person name="Ahmad S."/>
            <person name="Lan S."/>
            <person name="Zhang J.-S."/>
            <person name="Tsai W.-C."/>
            <person name="Van De Peer Y."/>
            <person name="Liu Z.-J."/>
        </authorList>
    </citation>
    <scope>NUCLEOTIDE SEQUENCE</scope>
    <source>
        <strain evidence="2">CP</strain>
        <tissue evidence="2">Leaves</tissue>
    </source>
</reference>
<feature type="region of interest" description="Disordered" evidence="1">
    <location>
        <begin position="70"/>
        <end position="90"/>
    </location>
</feature>
<name>A0AAV9FDT3_ACOCL</name>
<evidence type="ECO:0000313" key="3">
    <source>
        <dbReference type="Proteomes" id="UP001180020"/>
    </source>
</evidence>
<dbReference type="EMBL" id="JAUJYO010000002">
    <property type="protein sequence ID" value="KAK1324100.1"/>
    <property type="molecule type" value="Genomic_DNA"/>
</dbReference>
<reference evidence="2" key="1">
    <citation type="journal article" date="2023" name="Nat. Commun.">
        <title>Diploid and tetraploid genomes of Acorus and the evolution of monocots.</title>
        <authorList>
            <person name="Ma L."/>
            <person name="Liu K.W."/>
            <person name="Li Z."/>
            <person name="Hsiao Y.Y."/>
            <person name="Qi Y."/>
            <person name="Fu T."/>
            <person name="Tang G.D."/>
            <person name="Zhang D."/>
            <person name="Sun W.H."/>
            <person name="Liu D.K."/>
            <person name="Li Y."/>
            <person name="Chen G.Z."/>
            <person name="Liu X.D."/>
            <person name="Liao X.Y."/>
            <person name="Jiang Y.T."/>
            <person name="Yu X."/>
            <person name="Hao Y."/>
            <person name="Huang J."/>
            <person name="Zhao X.W."/>
            <person name="Ke S."/>
            <person name="Chen Y.Y."/>
            <person name="Wu W.L."/>
            <person name="Hsu J.L."/>
            <person name="Lin Y.F."/>
            <person name="Huang M.D."/>
            <person name="Li C.Y."/>
            <person name="Huang L."/>
            <person name="Wang Z.W."/>
            <person name="Zhao X."/>
            <person name="Zhong W.Y."/>
            <person name="Peng D.H."/>
            <person name="Ahmad S."/>
            <person name="Lan S."/>
            <person name="Zhang J.S."/>
            <person name="Tsai W.C."/>
            <person name="Van de Peer Y."/>
            <person name="Liu Z.J."/>
        </authorList>
    </citation>
    <scope>NUCLEOTIDE SEQUENCE</scope>
    <source>
        <strain evidence="2">CP</strain>
    </source>
</reference>
<comment type="caution">
    <text evidence="2">The sequence shown here is derived from an EMBL/GenBank/DDBJ whole genome shotgun (WGS) entry which is preliminary data.</text>
</comment>
<sequence>MEGEEPSRLQILLQGVRLMEDSSNVIETWSLSSYESPRIPLATIAKQTAHGVRCSCAILSGKVFLSQQQQDSSSSSDNVGDSSSASSTASAAAVNSHVSLDLVPILDQSLLPKSLTIADLSPVPMHGSCLRVAYQGVPDASSAKKISVQERRITGKAWSQDESSS</sequence>
<evidence type="ECO:0000313" key="2">
    <source>
        <dbReference type="EMBL" id="KAK1324100.1"/>
    </source>
</evidence>
<dbReference type="AlphaFoldDB" id="A0AAV9FDT3"/>
<protein>
    <submittedName>
        <fullName evidence="2">Uncharacterized protein</fullName>
    </submittedName>
</protein>
<organism evidence="2 3">
    <name type="scientific">Acorus calamus</name>
    <name type="common">Sweet flag</name>
    <dbReference type="NCBI Taxonomy" id="4465"/>
    <lineage>
        <taxon>Eukaryota</taxon>
        <taxon>Viridiplantae</taxon>
        <taxon>Streptophyta</taxon>
        <taxon>Embryophyta</taxon>
        <taxon>Tracheophyta</taxon>
        <taxon>Spermatophyta</taxon>
        <taxon>Magnoliopsida</taxon>
        <taxon>Liliopsida</taxon>
        <taxon>Acoraceae</taxon>
        <taxon>Acorus</taxon>
    </lineage>
</organism>
<accession>A0AAV9FDT3</accession>
<keyword evidence="3" id="KW-1185">Reference proteome</keyword>
<gene>
    <name evidence="2" type="ORF">QJS10_CPA02g00975</name>
</gene>
<proteinExistence type="predicted"/>